<feature type="transmembrane region" description="Helical" evidence="7">
    <location>
        <begin position="176"/>
        <end position="194"/>
    </location>
</feature>
<evidence type="ECO:0000256" key="4">
    <source>
        <dbReference type="ARBA" id="ARBA00022989"/>
    </source>
</evidence>
<feature type="transmembrane region" description="Helical" evidence="7">
    <location>
        <begin position="214"/>
        <end position="232"/>
    </location>
</feature>
<name>A0A2S4L722_9HYPO</name>
<keyword evidence="6" id="KW-0479">Metal-binding</keyword>
<dbReference type="Pfam" id="PF03006">
    <property type="entry name" value="HlyIII"/>
    <property type="match status" value="1"/>
</dbReference>
<organism evidence="8 9">
    <name type="scientific">Tolypocladium paradoxum</name>
    <dbReference type="NCBI Taxonomy" id="94208"/>
    <lineage>
        <taxon>Eukaryota</taxon>
        <taxon>Fungi</taxon>
        <taxon>Dikarya</taxon>
        <taxon>Ascomycota</taxon>
        <taxon>Pezizomycotina</taxon>
        <taxon>Sordariomycetes</taxon>
        <taxon>Hypocreomycetidae</taxon>
        <taxon>Hypocreales</taxon>
        <taxon>Ophiocordycipitaceae</taxon>
        <taxon>Tolypocladium</taxon>
    </lineage>
</organism>
<evidence type="ECO:0000256" key="2">
    <source>
        <dbReference type="ARBA" id="ARBA00007018"/>
    </source>
</evidence>
<dbReference type="OrthoDB" id="529367at2759"/>
<keyword evidence="8" id="KW-0675">Receptor</keyword>
<comment type="subcellular location">
    <subcellularLocation>
        <location evidence="1">Membrane</location>
        <topology evidence="1">Multi-pass membrane protein</topology>
    </subcellularLocation>
</comment>
<dbReference type="Proteomes" id="UP000237481">
    <property type="component" value="Unassembled WGS sequence"/>
</dbReference>
<dbReference type="EMBL" id="PKSG01000156">
    <property type="protein sequence ID" value="POR38243.1"/>
    <property type="molecule type" value="Genomic_DNA"/>
</dbReference>
<feature type="transmembrane region" description="Helical" evidence="7">
    <location>
        <begin position="281"/>
        <end position="302"/>
    </location>
</feature>
<dbReference type="GO" id="GO:0046872">
    <property type="term" value="F:metal ion binding"/>
    <property type="evidence" value="ECO:0007669"/>
    <property type="project" value="UniProtKB-KW"/>
</dbReference>
<dbReference type="GO" id="GO:0016020">
    <property type="term" value="C:membrane"/>
    <property type="evidence" value="ECO:0007669"/>
    <property type="project" value="UniProtKB-SubCell"/>
</dbReference>
<evidence type="ECO:0000313" key="9">
    <source>
        <dbReference type="Proteomes" id="UP000237481"/>
    </source>
</evidence>
<feature type="binding site" evidence="6">
    <location>
        <position position="280"/>
    </location>
    <ligand>
        <name>Zn(2+)</name>
        <dbReference type="ChEBI" id="CHEBI:29105"/>
    </ligand>
</feature>
<comment type="caution">
    <text evidence="8">The sequence shown here is derived from an EMBL/GenBank/DDBJ whole genome shotgun (WGS) entry which is preliminary data.</text>
</comment>
<sequence length="315" mass="35325">MLRNRVVVVDGDGAAAASSRPKPPERPKSRIGSGILLPIDKVPEWYGENPYIRSGYRPVFSAVAPCFRSWTYVHNQSANIFTHLVPGVLALVANAALVRCFSAWYPAATLADRLVFHVYLTACALCFGVSATYHTLLCHSRECADLWVRIDYVSISVLILGSFVPGLYMGFYCEPLLLRGYLAMIFSMGALNAYLSMNDRYGSKNWLTSRLLPFLGLGFSAFIPILHAALIFPYDQLQRQSGLNYYYLEGVFMLIGVLFLATKVPERWLPGMFDYWGASHQIFHCFVVMGALSHLAGIMSGYDWNYNHQRCRLGS</sequence>
<evidence type="ECO:0000256" key="7">
    <source>
        <dbReference type="SAM" id="Phobius"/>
    </source>
</evidence>
<keyword evidence="9" id="KW-1185">Reference proteome</keyword>
<keyword evidence="6" id="KW-0862">Zinc</keyword>
<dbReference type="GO" id="GO:0006882">
    <property type="term" value="P:intracellular zinc ion homeostasis"/>
    <property type="evidence" value="ECO:0007669"/>
    <property type="project" value="TreeGrafter"/>
</dbReference>
<dbReference type="InterPro" id="IPR004254">
    <property type="entry name" value="AdipoR/HlyIII-related"/>
</dbReference>
<evidence type="ECO:0000256" key="6">
    <source>
        <dbReference type="PIRSR" id="PIRSR604254-1"/>
    </source>
</evidence>
<gene>
    <name evidence="8" type="ORF">TPAR_01547</name>
</gene>
<keyword evidence="4 7" id="KW-1133">Transmembrane helix</keyword>
<comment type="similarity">
    <text evidence="2">Belongs to the ADIPOR family.</text>
</comment>
<feature type="binding site" evidence="6">
    <location>
        <position position="284"/>
    </location>
    <ligand>
        <name>Zn(2+)</name>
        <dbReference type="ChEBI" id="CHEBI:29105"/>
    </ligand>
</feature>
<evidence type="ECO:0000256" key="1">
    <source>
        <dbReference type="ARBA" id="ARBA00004141"/>
    </source>
</evidence>
<protein>
    <submittedName>
        <fullName evidence="8">Adiponectin receptor protein</fullName>
    </submittedName>
</protein>
<feature type="transmembrane region" description="Helical" evidence="7">
    <location>
        <begin position="114"/>
        <end position="134"/>
    </location>
</feature>
<evidence type="ECO:0000256" key="5">
    <source>
        <dbReference type="ARBA" id="ARBA00023136"/>
    </source>
</evidence>
<feature type="binding site" evidence="6">
    <location>
        <position position="134"/>
    </location>
    <ligand>
        <name>Zn(2+)</name>
        <dbReference type="ChEBI" id="CHEBI:29105"/>
    </ligand>
</feature>
<dbReference type="PANTHER" id="PTHR20855">
    <property type="entry name" value="ADIPOR/PROGESTIN RECEPTOR-RELATED"/>
    <property type="match status" value="1"/>
</dbReference>
<dbReference type="STRING" id="94208.A0A2S4L722"/>
<feature type="transmembrane region" description="Helical" evidence="7">
    <location>
        <begin position="146"/>
        <end position="169"/>
    </location>
</feature>
<dbReference type="PANTHER" id="PTHR20855:SF52">
    <property type="entry name" value="ADIPONECTIN RECEPTOR PROTEIN"/>
    <property type="match status" value="1"/>
</dbReference>
<accession>A0A2S4L722</accession>
<dbReference type="AlphaFoldDB" id="A0A2S4L722"/>
<evidence type="ECO:0000256" key="3">
    <source>
        <dbReference type="ARBA" id="ARBA00022692"/>
    </source>
</evidence>
<feature type="transmembrane region" description="Helical" evidence="7">
    <location>
        <begin position="244"/>
        <end position="261"/>
    </location>
</feature>
<keyword evidence="5 7" id="KW-0472">Membrane</keyword>
<reference evidence="8 9" key="1">
    <citation type="submission" date="2018-01" db="EMBL/GenBank/DDBJ databases">
        <title>Harnessing the power of phylogenomics to disentangle the directionality and signatures of interkingdom host jumping in the parasitic fungal genus Tolypocladium.</title>
        <authorList>
            <person name="Quandt C.A."/>
            <person name="Patterson W."/>
            <person name="Spatafora J.W."/>
        </authorList>
    </citation>
    <scope>NUCLEOTIDE SEQUENCE [LARGE SCALE GENOMIC DNA]</scope>
    <source>
        <strain evidence="8 9">NRBC 100945</strain>
    </source>
</reference>
<feature type="transmembrane region" description="Helical" evidence="7">
    <location>
        <begin position="80"/>
        <end position="102"/>
    </location>
</feature>
<keyword evidence="3 7" id="KW-0812">Transmembrane</keyword>
<proteinExistence type="inferred from homology"/>
<evidence type="ECO:0000313" key="8">
    <source>
        <dbReference type="EMBL" id="POR38243.1"/>
    </source>
</evidence>
<dbReference type="GO" id="GO:0038023">
    <property type="term" value="F:signaling receptor activity"/>
    <property type="evidence" value="ECO:0007669"/>
    <property type="project" value="TreeGrafter"/>
</dbReference>